<proteinExistence type="inferred from homology"/>
<dbReference type="GO" id="GO:0006270">
    <property type="term" value="P:DNA replication initiation"/>
    <property type="evidence" value="ECO:0007669"/>
    <property type="project" value="InterPro"/>
</dbReference>
<protein>
    <submittedName>
        <fullName evidence="4">Initiator replication protein</fullName>
    </submittedName>
</protein>
<name>A0A0H2M0W4_VARPD</name>
<dbReference type="InterPro" id="IPR036390">
    <property type="entry name" value="WH_DNA-bd_sf"/>
</dbReference>
<comment type="caution">
    <text evidence="4">The sequence shown here is derived from an EMBL/GenBank/DDBJ whole genome shotgun (WGS) entry which is preliminary data.</text>
</comment>
<dbReference type="EMBL" id="JZWI01000013">
    <property type="protein sequence ID" value="KLN56059.1"/>
    <property type="molecule type" value="Genomic_DNA"/>
</dbReference>
<dbReference type="Pfam" id="PF21205">
    <property type="entry name" value="Rep3_C"/>
    <property type="match status" value="1"/>
</dbReference>
<feature type="domain" description="Initiator Rep protein WH1" evidence="3">
    <location>
        <begin position="24"/>
        <end position="172"/>
    </location>
</feature>
<sequence>MVEEENPQSRSPPRQSPTAEEQSVAKANEAIAIRPKRGRLTLLSRRIYNALLYHSQRQGVDEPVYRLTLSELIGDARFNSNNTELLKSHLRDMQATTIEWSTSSSSLKRWVSSQLLGTVTIEEQGRGRPCMVTWRYPDEIKERLVKPHQYTRVLLEMSSQMRSYSAAVLYEIGARYLTSPGRLSMREDVVWWAAVLTGRSDIKEVDYRFLKRDVISKALAEIDALCEDFGLELIEHKRGRKIEEIQFRVVPKVQQRLGDISASNRNVFDLELVGRLIALGLKQDEAQDLYATTDEGQIRATLDHVDQRLRNASMPVLKSPAAYFKDALKKGYAGVTAMEQAPSSGAAPALAPPAAVLSEADRLRRIRELWENDRMGQARAVFAEMPQPMQAEVRTRFEAERLDQVAAPIARAWRRDGPASRVAATTFFRWLAEDTWPEEPSDRVLLDFALQRGVAGI</sequence>
<evidence type="ECO:0000256" key="1">
    <source>
        <dbReference type="ARBA" id="ARBA00038283"/>
    </source>
</evidence>
<evidence type="ECO:0000313" key="5">
    <source>
        <dbReference type="Proteomes" id="UP000035170"/>
    </source>
</evidence>
<feature type="region of interest" description="Disordered" evidence="2">
    <location>
        <begin position="1"/>
        <end position="25"/>
    </location>
</feature>
<feature type="compositionally biased region" description="Low complexity" evidence="2">
    <location>
        <begin position="8"/>
        <end position="17"/>
    </location>
</feature>
<accession>A0A0H2M0W4</accession>
<dbReference type="SUPFAM" id="SSF46785">
    <property type="entry name" value="Winged helix' DNA-binding domain"/>
    <property type="match status" value="1"/>
</dbReference>
<dbReference type="AlphaFoldDB" id="A0A0H2M0W4"/>
<dbReference type="InterPro" id="IPR000525">
    <property type="entry name" value="Initiator_Rep_WH1"/>
</dbReference>
<dbReference type="Pfam" id="PF01051">
    <property type="entry name" value="Rep3_N"/>
    <property type="match status" value="1"/>
</dbReference>
<organism evidence="4 5">
    <name type="scientific">Variovorax paradoxus</name>
    <dbReference type="NCBI Taxonomy" id="34073"/>
    <lineage>
        <taxon>Bacteria</taxon>
        <taxon>Pseudomonadati</taxon>
        <taxon>Pseudomonadota</taxon>
        <taxon>Betaproteobacteria</taxon>
        <taxon>Burkholderiales</taxon>
        <taxon>Comamonadaceae</taxon>
        <taxon>Variovorax</taxon>
    </lineage>
</organism>
<dbReference type="InterPro" id="IPR036388">
    <property type="entry name" value="WH-like_DNA-bd_sf"/>
</dbReference>
<keyword evidence="5" id="KW-1185">Reference proteome</keyword>
<comment type="similarity">
    <text evidence="1">Belongs to the initiator RepB protein family.</text>
</comment>
<evidence type="ECO:0000259" key="3">
    <source>
        <dbReference type="Pfam" id="PF01051"/>
    </source>
</evidence>
<dbReference type="Proteomes" id="UP000035170">
    <property type="component" value="Unassembled WGS sequence"/>
</dbReference>
<gene>
    <name evidence="4" type="ORF">VPARA_27400</name>
</gene>
<dbReference type="Gene3D" id="1.10.10.10">
    <property type="entry name" value="Winged helix-like DNA-binding domain superfamily/Winged helix DNA-binding domain"/>
    <property type="match status" value="1"/>
</dbReference>
<evidence type="ECO:0000313" key="4">
    <source>
        <dbReference type="EMBL" id="KLN56059.1"/>
    </source>
</evidence>
<dbReference type="PATRIC" id="fig|34073.19.peg.2818"/>
<reference evidence="4 5" key="1">
    <citation type="submission" date="2015-03" db="EMBL/GenBank/DDBJ databases">
        <title>Genome sequence of Variovorax paradoxus TBEA6.</title>
        <authorList>
            <person name="Poehlein A."/>
            <person name="Schuldes J."/>
            <person name="Wuebbeler J.H."/>
            <person name="Hiessl S."/>
            <person name="Steinbuechel A."/>
            <person name="Daniel R."/>
        </authorList>
    </citation>
    <scope>NUCLEOTIDE SEQUENCE [LARGE SCALE GENOMIC DNA]</scope>
    <source>
        <strain evidence="4 5">TBEA6</strain>
    </source>
</reference>
<dbReference type="GO" id="GO:0003887">
    <property type="term" value="F:DNA-directed DNA polymerase activity"/>
    <property type="evidence" value="ECO:0007669"/>
    <property type="project" value="InterPro"/>
</dbReference>
<evidence type="ECO:0000256" key="2">
    <source>
        <dbReference type="SAM" id="MobiDB-lite"/>
    </source>
</evidence>
<dbReference type="RefSeq" id="WP_047785002.1">
    <property type="nucleotide sequence ID" value="NZ_JZWI01000013.1"/>
</dbReference>